<accession>A0A3P7RXU7</accession>
<evidence type="ECO:0000313" key="1">
    <source>
        <dbReference type="EMBL" id="VDN47566.1"/>
    </source>
</evidence>
<proteinExistence type="predicted"/>
<gene>
    <name evidence="1" type="ORF">PATL70BA_1679</name>
</gene>
<protein>
    <recommendedName>
        <fullName evidence="3">CobQ/CobB/MinD/ParA nucleotide binding domain-containing protein</fullName>
    </recommendedName>
</protein>
<evidence type="ECO:0000313" key="2">
    <source>
        <dbReference type="Proteomes" id="UP000279029"/>
    </source>
</evidence>
<keyword evidence="2" id="KW-1185">Reference proteome</keyword>
<reference evidence="1 2" key="1">
    <citation type="submission" date="2018-09" db="EMBL/GenBank/DDBJ databases">
        <authorList>
            <person name="Postec A."/>
        </authorList>
    </citation>
    <scope>NUCLEOTIDE SEQUENCE [LARGE SCALE GENOMIC DNA]</scope>
    <source>
        <strain evidence="1">70B-A</strain>
    </source>
</reference>
<dbReference type="KEGG" id="cbar:PATL70BA_1679"/>
<dbReference type="Gene3D" id="3.40.50.300">
    <property type="entry name" value="P-loop containing nucleotide triphosphate hydrolases"/>
    <property type="match status" value="1"/>
</dbReference>
<name>A0A3P7RXU7_9FIRM</name>
<dbReference type="EMBL" id="LR130778">
    <property type="protein sequence ID" value="VDN47566.1"/>
    <property type="molecule type" value="Genomic_DNA"/>
</dbReference>
<dbReference type="AlphaFoldDB" id="A0A3P7RXU7"/>
<sequence length="187" mass="21676">MTGVAKGIGVTHFCIMMAYYLSKQRRKVVIVELNDTGHFGRIEKAYEGLHHDVMSTESFTIKGVTYYKATSKEKLMDLYQGDYHYIVLDIGGAIKKYAEEHKRADIPLVIGHVSDWKIHEVDEFSIRYSMLMTQRCKWLFPDGKKDEMMEIGRKIGMSFHTIPYCVDPFVRKKETLEHMKKIIGSEA</sequence>
<evidence type="ECO:0008006" key="3">
    <source>
        <dbReference type="Google" id="ProtNLM"/>
    </source>
</evidence>
<dbReference type="InterPro" id="IPR027417">
    <property type="entry name" value="P-loop_NTPase"/>
</dbReference>
<organism evidence="1 2">
    <name type="scientific">Petrocella atlantisensis</name>
    <dbReference type="NCBI Taxonomy" id="2173034"/>
    <lineage>
        <taxon>Bacteria</taxon>
        <taxon>Bacillati</taxon>
        <taxon>Bacillota</taxon>
        <taxon>Clostridia</taxon>
        <taxon>Lachnospirales</taxon>
        <taxon>Vallitaleaceae</taxon>
        <taxon>Petrocella</taxon>
    </lineage>
</organism>
<dbReference type="Proteomes" id="UP000279029">
    <property type="component" value="Chromosome"/>
</dbReference>